<name>A0ACD3AD95_9AGAR</name>
<proteinExistence type="predicted"/>
<gene>
    <name evidence="1" type="ORF">BDN72DRAFT_963999</name>
</gene>
<keyword evidence="2" id="KW-1185">Reference proteome</keyword>
<accession>A0ACD3AD95</accession>
<organism evidence="1 2">
    <name type="scientific">Pluteus cervinus</name>
    <dbReference type="NCBI Taxonomy" id="181527"/>
    <lineage>
        <taxon>Eukaryota</taxon>
        <taxon>Fungi</taxon>
        <taxon>Dikarya</taxon>
        <taxon>Basidiomycota</taxon>
        <taxon>Agaricomycotina</taxon>
        <taxon>Agaricomycetes</taxon>
        <taxon>Agaricomycetidae</taxon>
        <taxon>Agaricales</taxon>
        <taxon>Pluteineae</taxon>
        <taxon>Pluteaceae</taxon>
        <taxon>Pluteus</taxon>
    </lineage>
</organism>
<evidence type="ECO:0000313" key="2">
    <source>
        <dbReference type="Proteomes" id="UP000308600"/>
    </source>
</evidence>
<dbReference type="Proteomes" id="UP000308600">
    <property type="component" value="Unassembled WGS sequence"/>
</dbReference>
<reference evidence="1 2" key="1">
    <citation type="journal article" date="2019" name="Nat. Ecol. Evol.">
        <title>Megaphylogeny resolves global patterns of mushroom evolution.</title>
        <authorList>
            <person name="Varga T."/>
            <person name="Krizsan K."/>
            <person name="Foldi C."/>
            <person name="Dima B."/>
            <person name="Sanchez-Garcia M."/>
            <person name="Sanchez-Ramirez S."/>
            <person name="Szollosi G.J."/>
            <person name="Szarkandi J.G."/>
            <person name="Papp V."/>
            <person name="Albert L."/>
            <person name="Andreopoulos W."/>
            <person name="Angelini C."/>
            <person name="Antonin V."/>
            <person name="Barry K.W."/>
            <person name="Bougher N.L."/>
            <person name="Buchanan P."/>
            <person name="Buyck B."/>
            <person name="Bense V."/>
            <person name="Catcheside P."/>
            <person name="Chovatia M."/>
            <person name="Cooper J."/>
            <person name="Damon W."/>
            <person name="Desjardin D."/>
            <person name="Finy P."/>
            <person name="Geml J."/>
            <person name="Haridas S."/>
            <person name="Hughes K."/>
            <person name="Justo A."/>
            <person name="Karasinski D."/>
            <person name="Kautmanova I."/>
            <person name="Kiss B."/>
            <person name="Kocsube S."/>
            <person name="Kotiranta H."/>
            <person name="LaButti K.M."/>
            <person name="Lechner B.E."/>
            <person name="Liimatainen K."/>
            <person name="Lipzen A."/>
            <person name="Lukacs Z."/>
            <person name="Mihaltcheva S."/>
            <person name="Morgado L.N."/>
            <person name="Niskanen T."/>
            <person name="Noordeloos M.E."/>
            <person name="Ohm R.A."/>
            <person name="Ortiz-Santana B."/>
            <person name="Ovrebo C."/>
            <person name="Racz N."/>
            <person name="Riley R."/>
            <person name="Savchenko A."/>
            <person name="Shiryaev A."/>
            <person name="Soop K."/>
            <person name="Spirin V."/>
            <person name="Szebenyi C."/>
            <person name="Tomsovsky M."/>
            <person name="Tulloss R.E."/>
            <person name="Uehling J."/>
            <person name="Grigoriev I.V."/>
            <person name="Vagvolgyi C."/>
            <person name="Papp T."/>
            <person name="Martin F.M."/>
            <person name="Miettinen O."/>
            <person name="Hibbett D.S."/>
            <person name="Nagy L.G."/>
        </authorList>
    </citation>
    <scope>NUCLEOTIDE SEQUENCE [LARGE SCALE GENOMIC DNA]</scope>
    <source>
        <strain evidence="1 2">NL-1719</strain>
    </source>
</reference>
<dbReference type="EMBL" id="ML208530">
    <property type="protein sequence ID" value="TFK63289.1"/>
    <property type="molecule type" value="Genomic_DNA"/>
</dbReference>
<sequence>MSAQTCAPPEVSPRFNSETADVVFLSSDGISFRIHRKNLDSTTGAFPGSEKQTGGGAVPLTETAGTLEILFQFCYPQPQPKLEKMDFKVLSPLADAVERYEVFPAMPACRRIMRMHLSQCPAQVLVYASRHGHKDLADEAAPLITTPLNIMVMVLPPFLVLPWVLYREQWNLVLLTAYAQLGDTLGDHGSDCGSDWILSVTTLMQKLSMPWSSLSDVKEIFSLNLQKVAVGTIWRLST</sequence>
<protein>
    <submittedName>
        <fullName evidence="1">Uncharacterized protein</fullName>
    </submittedName>
</protein>
<evidence type="ECO:0000313" key="1">
    <source>
        <dbReference type="EMBL" id="TFK63289.1"/>
    </source>
</evidence>